<dbReference type="PANTHER" id="PTHR31650">
    <property type="entry name" value="O-ACYLTRANSFERASE (WSD1-LIKE) FAMILY PROTEIN"/>
    <property type="match status" value="1"/>
</dbReference>
<dbReference type="Pfam" id="PF03007">
    <property type="entry name" value="WS_DGAT_cat"/>
    <property type="match status" value="1"/>
</dbReference>
<dbReference type="GO" id="GO:0006071">
    <property type="term" value="P:glycerol metabolic process"/>
    <property type="evidence" value="ECO:0007669"/>
    <property type="project" value="UniProtKB-KW"/>
</dbReference>
<evidence type="ECO:0000256" key="11">
    <source>
        <dbReference type="RuleBase" id="RU361241"/>
    </source>
</evidence>
<dbReference type="AlphaFoldDB" id="A0A0U0WAK9"/>
<keyword evidence="7 11" id="KW-0319">Glycerol metabolism</keyword>
<dbReference type="GO" id="GO:0071731">
    <property type="term" value="P:response to nitric oxide"/>
    <property type="evidence" value="ECO:0007669"/>
    <property type="project" value="TreeGrafter"/>
</dbReference>
<dbReference type="GO" id="GO:0019432">
    <property type="term" value="P:triglyceride biosynthetic process"/>
    <property type="evidence" value="ECO:0007669"/>
    <property type="project" value="UniProtKB-UniPathway"/>
</dbReference>
<dbReference type="GO" id="GO:0001666">
    <property type="term" value="P:response to hypoxia"/>
    <property type="evidence" value="ECO:0007669"/>
    <property type="project" value="TreeGrafter"/>
</dbReference>
<evidence type="ECO:0000256" key="6">
    <source>
        <dbReference type="ARBA" id="ARBA00022679"/>
    </source>
</evidence>
<dbReference type="OrthoDB" id="4506402at2"/>
<evidence type="ECO:0000259" key="13">
    <source>
        <dbReference type="Pfam" id="PF06974"/>
    </source>
</evidence>
<evidence type="ECO:0000256" key="5">
    <source>
        <dbReference type="ARBA" id="ARBA00022516"/>
    </source>
</evidence>
<evidence type="ECO:0000256" key="9">
    <source>
        <dbReference type="ARBA" id="ARBA00023315"/>
    </source>
</evidence>
<reference evidence="14 15" key="1">
    <citation type="submission" date="2015-03" db="EMBL/GenBank/DDBJ databases">
        <authorList>
            <person name="Murphy D."/>
        </authorList>
    </citation>
    <scope>NUCLEOTIDE SEQUENCE [LARGE SCALE GENOMIC DNA]</scope>
    <source>
        <strain evidence="14 15">DSM 44277</strain>
    </source>
</reference>
<comment type="pathway">
    <text evidence="2">Lipid metabolism.</text>
</comment>
<evidence type="ECO:0000256" key="10">
    <source>
        <dbReference type="ARBA" id="ARBA00048109"/>
    </source>
</evidence>
<evidence type="ECO:0000256" key="4">
    <source>
        <dbReference type="ARBA" id="ARBA00013244"/>
    </source>
</evidence>
<dbReference type="UniPathway" id="UPA00282"/>
<evidence type="ECO:0000256" key="1">
    <source>
        <dbReference type="ARBA" id="ARBA00004771"/>
    </source>
</evidence>
<accession>A0A0U0WAK9</accession>
<evidence type="ECO:0000256" key="8">
    <source>
        <dbReference type="ARBA" id="ARBA00023098"/>
    </source>
</evidence>
<comment type="similarity">
    <text evidence="3 11">Belongs to the long-chain O-acyltransferase family.</text>
</comment>
<keyword evidence="5 11" id="KW-0444">Lipid biosynthesis</keyword>
<dbReference type="EC" id="2.3.1.20" evidence="4 11"/>
<dbReference type="GO" id="GO:0004144">
    <property type="term" value="F:diacylglycerol O-acyltransferase activity"/>
    <property type="evidence" value="ECO:0007669"/>
    <property type="project" value="UniProtKB-EC"/>
</dbReference>
<sequence length="486" mass="52641">MEQLSGLDAAFVYAETAGAAHVTFFGIYDPSTTPGGIVTFDDVVEHVASRLGADRVFRSVLARVPFDLDHPYWVRDKKFDLSQHLHHLTLPRPGGWRQLCDEVSRLHAERLDLRRPPWAGYVIDGLGRIKGVPKDAFAVCFKVHHCAVDGVTGLSIVNGLHDLTPEIAPPLDDDWTPEAHPSSLHLLARTAVTFARRPVRFASAAAHSIPLLGRLPGAINRRMPVGPRLEHDTSLEVPDSPFNAHTDSTRNFDARSYDLATCKAACALVEGATVNDAAITGIGGAMRRYLEEKDALPDKSLVTAMAISMHDNSGRRRGVNQISVVRVPLGTDIADPVDRLRAVHEATAQSKAANSVLGEQVLQYAEFVPGALVVTALRVGMAAHLGRLAEHSHISNTLVSTMRGPDFPVYLVGARMLAGYALSPFTQGGGLMHNVISYCGRIVVSINGCPTVMPDIAHYGDCMDASFAELKAAVRPARQRRPRAQP</sequence>
<dbReference type="InterPro" id="IPR004255">
    <property type="entry name" value="O-acyltransferase_WSD1_N"/>
</dbReference>
<dbReference type="InterPro" id="IPR045034">
    <property type="entry name" value="O-acyltransferase_WSD1-like"/>
</dbReference>
<dbReference type="GO" id="GO:0051701">
    <property type="term" value="P:biological process involved in interaction with host"/>
    <property type="evidence" value="ECO:0007669"/>
    <property type="project" value="TreeGrafter"/>
</dbReference>
<protein>
    <recommendedName>
        <fullName evidence="4 11">Diacylglycerol O-acyltransferase</fullName>
        <ecNumber evidence="4 11">2.3.1.20</ecNumber>
    </recommendedName>
</protein>
<evidence type="ECO:0000256" key="7">
    <source>
        <dbReference type="ARBA" id="ARBA00022798"/>
    </source>
</evidence>
<name>A0A0U0WAK9_MYCBE</name>
<dbReference type="InterPro" id="IPR014292">
    <property type="entry name" value="Acyl_transf_WS/DGAT"/>
</dbReference>
<evidence type="ECO:0000256" key="2">
    <source>
        <dbReference type="ARBA" id="ARBA00005189"/>
    </source>
</evidence>
<gene>
    <name evidence="14" type="ORF">BN971_03329</name>
</gene>
<evidence type="ECO:0000313" key="14">
    <source>
        <dbReference type="EMBL" id="CPR12036.1"/>
    </source>
</evidence>
<dbReference type="EMBL" id="CSTD01000003">
    <property type="protein sequence ID" value="CPR12036.1"/>
    <property type="molecule type" value="Genomic_DNA"/>
</dbReference>
<keyword evidence="9 11" id="KW-0012">Acyltransferase</keyword>
<keyword evidence="8 11" id="KW-0443">Lipid metabolism</keyword>
<feature type="domain" description="O-acyltransferase WSD1 C-terminal" evidence="13">
    <location>
        <begin position="320"/>
        <end position="471"/>
    </location>
</feature>
<dbReference type="InterPro" id="IPR009721">
    <property type="entry name" value="O-acyltransferase_WSD1_C"/>
</dbReference>
<evidence type="ECO:0000259" key="12">
    <source>
        <dbReference type="Pfam" id="PF03007"/>
    </source>
</evidence>
<evidence type="ECO:0000313" key="15">
    <source>
        <dbReference type="Proteomes" id="UP000198875"/>
    </source>
</evidence>
<dbReference type="RefSeq" id="WP_085179046.1">
    <property type="nucleotide sequence ID" value="NZ_CSTD01000003.1"/>
</dbReference>
<feature type="domain" description="O-acyltransferase WSD1-like N-terminal" evidence="12">
    <location>
        <begin position="4"/>
        <end position="277"/>
    </location>
</feature>
<comment type="catalytic activity">
    <reaction evidence="10 11">
        <text>an acyl-CoA + a 1,2-diacyl-sn-glycerol = a triacyl-sn-glycerol + CoA</text>
        <dbReference type="Rhea" id="RHEA:10868"/>
        <dbReference type="ChEBI" id="CHEBI:17815"/>
        <dbReference type="ChEBI" id="CHEBI:57287"/>
        <dbReference type="ChEBI" id="CHEBI:58342"/>
        <dbReference type="ChEBI" id="CHEBI:64615"/>
        <dbReference type="EC" id="2.3.1.20"/>
    </reaction>
</comment>
<organism evidence="14 15">
    <name type="scientific">Mycobacterium bohemicum DSM 44277</name>
    <dbReference type="NCBI Taxonomy" id="1236609"/>
    <lineage>
        <taxon>Bacteria</taxon>
        <taxon>Bacillati</taxon>
        <taxon>Actinomycetota</taxon>
        <taxon>Actinomycetes</taxon>
        <taxon>Mycobacteriales</taxon>
        <taxon>Mycobacteriaceae</taxon>
        <taxon>Mycobacterium</taxon>
    </lineage>
</organism>
<dbReference type="NCBIfam" id="TIGR02946">
    <property type="entry name" value="acyl_WS_DGAT"/>
    <property type="match status" value="1"/>
</dbReference>
<proteinExistence type="inferred from homology"/>
<dbReference type="PANTHER" id="PTHR31650:SF1">
    <property type="entry name" value="WAX ESTER SYNTHASE_DIACYLGLYCEROL ACYLTRANSFERASE 4-RELATED"/>
    <property type="match status" value="1"/>
</dbReference>
<dbReference type="Pfam" id="PF06974">
    <property type="entry name" value="WS_DGAT_C"/>
    <property type="match status" value="1"/>
</dbReference>
<keyword evidence="6 11" id="KW-0808">Transferase</keyword>
<dbReference type="Proteomes" id="UP000198875">
    <property type="component" value="Unassembled WGS sequence"/>
</dbReference>
<evidence type="ECO:0000256" key="3">
    <source>
        <dbReference type="ARBA" id="ARBA00009587"/>
    </source>
</evidence>
<comment type="pathway">
    <text evidence="1 11">Glycerolipid metabolism; triacylglycerol biosynthesis.</text>
</comment>
<dbReference type="GO" id="GO:0005886">
    <property type="term" value="C:plasma membrane"/>
    <property type="evidence" value="ECO:0007669"/>
    <property type="project" value="TreeGrafter"/>
</dbReference>